<dbReference type="RefSeq" id="WP_052740536.1">
    <property type="nucleotide sequence ID" value="NZ_LAYJ01000112.1"/>
</dbReference>
<feature type="coiled-coil region" evidence="1">
    <location>
        <begin position="36"/>
        <end position="63"/>
    </location>
</feature>
<dbReference type="Pfam" id="PF04977">
    <property type="entry name" value="DivIC"/>
    <property type="match status" value="1"/>
</dbReference>
<dbReference type="STRING" id="270498.CHK_2264"/>
<evidence type="ECO:0008006" key="5">
    <source>
        <dbReference type="Google" id="ProtNLM"/>
    </source>
</evidence>
<evidence type="ECO:0000313" key="4">
    <source>
        <dbReference type="Proteomes" id="UP000034076"/>
    </source>
</evidence>
<proteinExistence type="predicted"/>
<protein>
    <recommendedName>
        <fullName evidence="5">Septum formation initiator family protein</fullName>
    </recommendedName>
</protein>
<organism evidence="3 4">
    <name type="scientific">Christensenella hongkongensis</name>
    <dbReference type="NCBI Taxonomy" id="270498"/>
    <lineage>
        <taxon>Bacteria</taxon>
        <taxon>Bacillati</taxon>
        <taxon>Bacillota</taxon>
        <taxon>Clostridia</taxon>
        <taxon>Christensenellales</taxon>
        <taxon>Christensenellaceae</taxon>
        <taxon>Christensenella</taxon>
    </lineage>
</organism>
<name>A0A0M2NGX3_9FIRM</name>
<feature type="region of interest" description="Disordered" evidence="2">
    <location>
        <begin position="89"/>
        <end position="113"/>
    </location>
</feature>
<feature type="compositionally biased region" description="Polar residues" evidence="2">
    <location>
        <begin position="94"/>
        <end position="104"/>
    </location>
</feature>
<evidence type="ECO:0000256" key="2">
    <source>
        <dbReference type="SAM" id="MobiDB-lite"/>
    </source>
</evidence>
<dbReference type="OrthoDB" id="9815382at2"/>
<dbReference type="AlphaFoldDB" id="A0A0M2NGX3"/>
<dbReference type="InterPro" id="IPR007060">
    <property type="entry name" value="FtsL/DivIC"/>
</dbReference>
<reference evidence="3 4" key="1">
    <citation type="submission" date="2015-04" db="EMBL/GenBank/DDBJ databases">
        <title>Draft genome sequence of bacteremic isolate Catabacter hongkongensis type strain HKU16T.</title>
        <authorList>
            <person name="Lau S.K."/>
            <person name="Teng J.L."/>
            <person name="Huang Y."/>
            <person name="Curreem S.O."/>
            <person name="Tsui S.K."/>
            <person name="Woo P.C."/>
        </authorList>
    </citation>
    <scope>NUCLEOTIDE SEQUENCE [LARGE SCALE GENOMIC DNA]</scope>
    <source>
        <strain evidence="3 4">HKU16</strain>
    </source>
</reference>
<dbReference type="Proteomes" id="UP000034076">
    <property type="component" value="Unassembled WGS sequence"/>
</dbReference>
<sequence>MAKKKKTFRFNRIKIFVLIGVLVYASLTFFNQQTILASQISRQEELNAKQEELEKEIDYYKNELDYIGSDEYIEKQARERLGWLKPGDKKYVEQENSSPSSDPQASDEPSAGE</sequence>
<comment type="caution">
    <text evidence="3">The sequence shown here is derived from an EMBL/GenBank/DDBJ whole genome shotgun (WGS) entry which is preliminary data.</text>
</comment>
<evidence type="ECO:0000256" key="1">
    <source>
        <dbReference type="SAM" id="Coils"/>
    </source>
</evidence>
<accession>A0A0M2NGX3</accession>
<keyword evidence="1" id="KW-0175">Coiled coil</keyword>
<keyword evidence="4" id="KW-1185">Reference proteome</keyword>
<gene>
    <name evidence="3" type="ORF">CHK_2264</name>
</gene>
<dbReference type="EMBL" id="LAYJ01000112">
    <property type="protein sequence ID" value="KKI50201.1"/>
    <property type="molecule type" value="Genomic_DNA"/>
</dbReference>
<evidence type="ECO:0000313" key="3">
    <source>
        <dbReference type="EMBL" id="KKI50201.1"/>
    </source>
</evidence>